<keyword evidence="6" id="KW-0805">Transcription regulation</keyword>
<dbReference type="PROSITE" id="PS50157">
    <property type="entry name" value="ZINC_FINGER_C2H2_2"/>
    <property type="match status" value="1"/>
</dbReference>
<dbReference type="GO" id="GO:0009880">
    <property type="term" value="P:embryonic pattern specification"/>
    <property type="evidence" value="ECO:0007669"/>
    <property type="project" value="TreeGrafter"/>
</dbReference>
<evidence type="ECO:0000256" key="2">
    <source>
        <dbReference type="ARBA" id="ARBA00022723"/>
    </source>
</evidence>
<proteinExistence type="predicted"/>
<evidence type="ECO:0000256" key="10">
    <source>
        <dbReference type="SAM" id="MobiDB-lite"/>
    </source>
</evidence>
<dbReference type="SUPFAM" id="SSF57667">
    <property type="entry name" value="beta-beta-alpha zinc fingers"/>
    <property type="match status" value="1"/>
</dbReference>
<keyword evidence="7" id="KW-0804">Transcription</keyword>
<dbReference type="GO" id="GO:0000981">
    <property type="term" value="F:DNA-binding transcription factor activity, RNA polymerase II-specific"/>
    <property type="evidence" value="ECO:0007669"/>
    <property type="project" value="TreeGrafter"/>
</dbReference>
<evidence type="ECO:0000256" key="5">
    <source>
        <dbReference type="ARBA" id="ARBA00022833"/>
    </source>
</evidence>
<evidence type="ECO:0000256" key="9">
    <source>
        <dbReference type="PROSITE-ProRule" id="PRU00042"/>
    </source>
</evidence>
<protein>
    <recommendedName>
        <fullName evidence="11">C2H2-type domain-containing protein</fullName>
    </recommendedName>
</protein>
<evidence type="ECO:0000256" key="8">
    <source>
        <dbReference type="ARBA" id="ARBA00023242"/>
    </source>
</evidence>
<keyword evidence="5" id="KW-0862">Zinc</keyword>
<feature type="non-terminal residue" evidence="12">
    <location>
        <position position="1"/>
    </location>
</feature>
<feature type="region of interest" description="Disordered" evidence="10">
    <location>
        <begin position="39"/>
        <end position="217"/>
    </location>
</feature>
<feature type="compositionally biased region" description="Low complexity" evidence="10">
    <location>
        <begin position="279"/>
        <end position="304"/>
    </location>
</feature>
<dbReference type="Gene3D" id="3.30.160.60">
    <property type="entry name" value="Classic Zinc Finger"/>
    <property type="match status" value="1"/>
</dbReference>
<name>A0A1B6C0W0_9HEMI</name>
<dbReference type="GO" id="GO:0048619">
    <property type="term" value="P:embryonic hindgut morphogenesis"/>
    <property type="evidence" value="ECO:0007669"/>
    <property type="project" value="TreeGrafter"/>
</dbReference>
<keyword evidence="4 9" id="KW-0863">Zinc-finger</keyword>
<dbReference type="PANTHER" id="PTHR14196">
    <property type="entry name" value="ODD-SKIPPED - RELATED"/>
    <property type="match status" value="1"/>
</dbReference>
<dbReference type="PROSITE" id="PS00028">
    <property type="entry name" value="ZINC_FINGER_C2H2_1"/>
    <property type="match status" value="1"/>
</dbReference>
<keyword evidence="3" id="KW-0677">Repeat</keyword>
<keyword evidence="8" id="KW-0539">Nucleus</keyword>
<comment type="subcellular location">
    <subcellularLocation>
        <location evidence="1">Nucleus</location>
    </subcellularLocation>
</comment>
<organism evidence="12">
    <name type="scientific">Clastoptera arizonana</name>
    <name type="common">Arizona spittle bug</name>
    <dbReference type="NCBI Taxonomy" id="38151"/>
    <lineage>
        <taxon>Eukaryota</taxon>
        <taxon>Metazoa</taxon>
        <taxon>Ecdysozoa</taxon>
        <taxon>Arthropoda</taxon>
        <taxon>Hexapoda</taxon>
        <taxon>Insecta</taxon>
        <taxon>Pterygota</taxon>
        <taxon>Neoptera</taxon>
        <taxon>Paraneoptera</taxon>
        <taxon>Hemiptera</taxon>
        <taxon>Auchenorrhyncha</taxon>
        <taxon>Cercopoidea</taxon>
        <taxon>Clastopteridae</taxon>
        <taxon>Clastoptera</taxon>
    </lineage>
</organism>
<dbReference type="GO" id="GO:0000977">
    <property type="term" value="F:RNA polymerase II transcription regulatory region sequence-specific DNA binding"/>
    <property type="evidence" value="ECO:0007669"/>
    <property type="project" value="TreeGrafter"/>
</dbReference>
<evidence type="ECO:0000256" key="3">
    <source>
        <dbReference type="ARBA" id="ARBA00022737"/>
    </source>
</evidence>
<dbReference type="FunFam" id="3.30.160.60:FF:000148">
    <property type="entry name" value="zinc finger protein Gfi-1"/>
    <property type="match status" value="1"/>
</dbReference>
<gene>
    <name evidence="12" type="ORF">g.1469</name>
</gene>
<accession>A0A1B6C0W0</accession>
<evidence type="ECO:0000256" key="4">
    <source>
        <dbReference type="ARBA" id="ARBA00022771"/>
    </source>
</evidence>
<feature type="compositionally biased region" description="Polar residues" evidence="10">
    <location>
        <begin position="136"/>
        <end position="192"/>
    </location>
</feature>
<keyword evidence="2" id="KW-0479">Metal-binding</keyword>
<feature type="region of interest" description="Disordered" evidence="10">
    <location>
        <begin position="274"/>
        <end position="344"/>
    </location>
</feature>
<evidence type="ECO:0000259" key="11">
    <source>
        <dbReference type="PROSITE" id="PS50157"/>
    </source>
</evidence>
<dbReference type="PANTHER" id="PTHR14196:SF0">
    <property type="entry name" value="PROTEIN BOWEL"/>
    <property type="match status" value="1"/>
</dbReference>
<dbReference type="GO" id="GO:0008270">
    <property type="term" value="F:zinc ion binding"/>
    <property type="evidence" value="ECO:0007669"/>
    <property type="project" value="UniProtKB-KW"/>
</dbReference>
<feature type="domain" description="C2H2-type" evidence="11">
    <location>
        <begin position="13"/>
        <end position="36"/>
    </location>
</feature>
<evidence type="ECO:0000256" key="6">
    <source>
        <dbReference type="ARBA" id="ARBA00023015"/>
    </source>
</evidence>
<dbReference type="EMBL" id="GEDC01030145">
    <property type="protein sequence ID" value="JAS07153.1"/>
    <property type="molecule type" value="Transcribed_RNA"/>
</dbReference>
<feature type="compositionally biased region" description="Basic residues" evidence="10">
    <location>
        <begin position="95"/>
        <end position="109"/>
    </location>
</feature>
<sequence length="344" mass="38522">KTHLLTHTDHKPYECNSCGKVFRRNCDLRRHALTHAVGDVPPDVLSESHPLGSAPENLHRDSIAGTSPNDSRSSEDNSRAASSERCMIPPEPYTYRRRTPSPLSLHRRQSPSPYRRQSPSPIPMYRRQSPSPLPLNRTSSPQPGHSRASPTFRRQSPSSLPLYRRQTSSPTLIYRRQSQSPVNIFRRQSPSTMPLFRRNSPSTSARRRSPSPNQTKCHHLDPLLNCSYTMRPPDCHPQIQVRRDLHVTIPPSSTITSSQEAAVLGLGIFRRRLPEPPDILSRPSTSTSPTRKISSSLTITRTTLPVQNEPVADEAGPSTSKPAPPAPPPPVKKQGFSIEEIMRR</sequence>
<dbReference type="SMART" id="SM00355">
    <property type="entry name" value="ZnF_C2H2"/>
    <property type="match status" value="1"/>
</dbReference>
<dbReference type="AlphaFoldDB" id="A0A1B6C0W0"/>
<evidence type="ECO:0000256" key="1">
    <source>
        <dbReference type="ARBA" id="ARBA00004123"/>
    </source>
</evidence>
<dbReference type="InterPro" id="IPR050717">
    <property type="entry name" value="C2H2-ZF_Transcription_Reg"/>
</dbReference>
<dbReference type="GO" id="GO:0009887">
    <property type="term" value="P:animal organ morphogenesis"/>
    <property type="evidence" value="ECO:0007669"/>
    <property type="project" value="UniProtKB-ARBA"/>
</dbReference>
<reference evidence="12" key="1">
    <citation type="submission" date="2015-12" db="EMBL/GenBank/DDBJ databases">
        <title>De novo transcriptome assembly of four potential Pierce s Disease insect vectors from Arizona vineyards.</title>
        <authorList>
            <person name="Tassone E.E."/>
        </authorList>
    </citation>
    <scope>NUCLEOTIDE SEQUENCE</scope>
</reference>
<dbReference type="GO" id="GO:0005634">
    <property type="term" value="C:nucleus"/>
    <property type="evidence" value="ECO:0007669"/>
    <property type="project" value="UniProtKB-SubCell"/>
</dbReference>
<feature type="compositionally biased region" description="Low complexity" evidence="10">
    <location>
        <begin position="110"/>
        <end position="119"/>
    </location>
</feature>
<feature type="compositionally biased region" description="Pro residues" evidence="10">
    <location>
        <begin position="322"/>
        <end position="331"/>
    </location>
</feature>
<evidence type="ECO:0000256" key="7">
    <source>
        <dbReference type="ARBA" id="ARBA00023163"/>
    </source>
</evidence>
<evidence type="ECO:0000313" key="12">
    <source>
        <dbReference type="EMBL" id="JAS07153.1"/>
    </source>
</evidence>
<dbReference type="InterPro" id="IPR013087">
    <property type="entry name" value="Znf_C2H2_type"/>
</dbReference>
<dbReference type="InterPro" id="IPR036236">
    <property type="entry name" value="Znf_C2H2_sf"/>
</dbReference>
<dbReference type="GO" id="GO:0003002">
    <property type="term" value="P:regionalization"/>
    <property type="evidence" value="ECO:0007669"/>
    <property type="project" value="UniProtKB-ARBA"/>
</dbReference>